<dbReference type="InterPro" id="IPR013094">
    <property type="entry name" value="AB_hydrolase_3"/>
</dbReference>
<evidence type="ECO:0000259" key="3">
    <source>
        <dbReference type="Pfam" id="PF07859"/>
    </source>
</evidence>
<dbReference type="EMBL" id="AP022607">
    <property type="protein sequence ID" value="BBZ15451.1"/>
    <property type="molecule type" value="Genomic_DNA"/>
</dbReference>
<dbReference type="Proteomes" id="UP000192441">
    <property type="component" value="Unassembled WGS sequence"/>
</dbReference>
<evidence type="ECO:0000313" key="4">
    <source>
        <dbReference type="EMBL" id="BBZ15451.1"/>
    </source>
</evidence>
<dbReference type="PANTHER" id="PTHR48081:SF8">
    <property type="entry name" value="ALPHA_BETA HYDROLASE FOLD-3 DOMAIN-CONTAINING PROTEIN-RELATED"/>
    <property type="match status" value="1"/>
</dbReference>
<gene>
    <name evidence="5" type="ORF">BST20_06240</name>
    <name evidence="4" type="ORF">MBRA_56460</name>
</gene>
<dbReference type="EMBL" id="MVHM01000002">
    <property type="protein sequence ID" value="ORA40170.1"/>
    <property type="molecule type" value="Genomic_DNA"/>
</dbReference>
<dbReference type="GO" id="GO:0016787">
    <property type="term" value="F:hydrolase activity"/>
    <property type="evidence" value="ECO:0007669"/>
    <property type="project" value="UniProtKB-KW"/>
</dbReference>
<dbReference type="PROSITE" id="PS01173">
    <property type="entry name" value="LIPASE_GDXG_HIS"/>
    <property type="match status" value="1"/>
</dbReference>
<dbReference type="AlphaFoldDB" id="A0A7I7WFU5"/>
<dbReference type="PANTHER" id="PTHR48081">
    <property type="entry name" value="AB HYDROLASE SUPERFAMILY PROTEIN C4A8.06C"/>
    <property type="match status" value="1"/>
</dbReference>
<accession>A0A7I7WFU5</accession>
<geneLocation type="plasmid" evidence="4 7">
    <name>pJCM12687</name>
</geneLocation>
<reference evidence="5 6" key="1">
    <citation type="submission" date="2016-12" db="EMBL/GenBank/DDBJ databases">
        <title>The new phylogeny of genus Mycobacterium.</title>
        <authorList>
            <person name="Tortoli E."/>
            <person name="Trovato A."/>
            <person name="Cirillo D.M."/>
        </authorList>
    </citation>
    <scope>NUCLEOTIDE SEQUENCE [LARGE SCALE GENOMIC DNA]</scope>
    <source>
        <strain evidence="5 6">DSM 44624</strain>
    </source>
</reference>
<keyword evidence="4" id="KW-0614">Plasmid</keyword>
<proteinExistence type="inferred from homology"/>
<comment type="similarity">
    <text evidence="1">Belongs to the 'GDXG' lipolytic enzyme family.</text>
</comment>
<sequence length="339" mass="37856">MFTEEFDGTDPMQCDEELLRGFETRAKILGGRWFSDMTPPEARQAFTRLSGVYRDDPYTKRDVAAVTDEVVQFDGEPVTLRIYRPHTGIEVPVVVYFHGGGWVFGDIDSFDETARLICDECSVVVVSVDYPLAPEHRFPAPFLSCIEAVLWVKRNIAAHGGDPRAVTVMGDSAGGNLAAATALECTRRDIDLVGQVILYAPLVHIEFAKEAGLREWQERDQRFGPTLTATSWYWGNYVETPEVARHPRASVLLESDVRDAPPALIAAGVLDTFCEESVAYGHRLADSGVKVSIRCYHRLTHGYISHGWMPEGHRSQRAHDAAMDTLRKVKQLAYSRARA</sequence>
<dbReference type="Pfam" id="PF07859">
    <property type="entry name" value="Abhydrolase_3"/>
    <property type="match status" value="1"/>
</dbReference>
<organism evidence="5 6">
    <name type="scientific">Mycobacterium branderi</name>
    <dbReference type="NCBI Taxonomy" id="43348"/>
    <lineage>
        <taxon>Bacteria</taxon>
        <taxon>Bacillati</taxon>
        <taxon>Actinomycetota</taxon>
        <taxon>Actinomycetes</taxon>
        <taxon>Mycobacteriales</taxon>
        <taxon>Mycobacteriaceae</taxon>
        <taxon>Mycobacterium</taxon>
    </lineage>
</organism>
<keyword evidence="7" id="KW-1185">Reference proteome</keyword>
<reference evidence="4 7" key="2">
    <citation type="journal article" date="2019" name="Emerg. Microbes Infect.">
        <title>Comprehensive subspecies identification of 175 nontuberculous mycobacteria species based on 7547 genomic profiles.</title>
        <authorList>
            <person name="Matsumoto Y."/>
            <person name="Kinjo T."/>
            <person name="Motooka D."/>
            <person name="Nabeya D."/>
            <person name="Jung N."/>
            <person name="Uechi K."/>
            <person name="Horii T."/>
            <person name="Iida T."/>
            <person name="Fujita J."/>
            <person name="Nakamura S."/>
        </authorList>
    </citation>
    <scope>NUCLEOTIDE SEQUENCE [LARGE SCALE GENOMIC DNA]</scope>
    <source>
        <strain evidence="4 7">JCM 12687</strain>
        <plasmid evidence="4">pJCM12687</plasmid>
    </source>
</reference>
<dbReference type="InterPro" id="IPR002168">
    <property type="entry name" value="Lipase_GDXG_HIS_AS"/>
</dbReference>
<dbReference type="InterPro" id="IPR050300">
    <property type="entry name" value="GDXG_lipolytic_enzyme"/>
</dbReference>
<evidence type="ECO:0000313" key="6">
    <source>
        <dbReference type="Proteomes" id="UP000192441"/>
    </source>
</evidence>
<reference evidence="4" key="3">
    <citation type="submission" date="2020-02" db="EMBL/GenBank/DDBJ databases">
        <authorList>
            <person name="Matsumoto Y."/>
            <person name="Kinjo T."/>
            <person name="Motooka D."/>
            <person name="Nabeya D."/>
            <person name="Jung N."/>
            <person name="Uechi K."/>
            <person name="Horii T."/>
            <person name="Iida T."/>
            <person name="Fujita J."/>
            <person name="Nakamura S."/>
        </authorList>
    </citation>
    <scope>NUCLEOTIDE SEQUENCE</scope>
    <source>
        <strain evidence="4">JCM 12687</strain>
        <plasmid evidence="4">pJCM12687</plasmid>
    </source>
</reference>
<evidence type="ECO:0000256" key="1">
    <source>
        <dbReference type="ARBA" id="ARBA00010515"/>
    </source>
</evidence>
<evidence type="ECO:0000313" key="5">
    <source>
        <dbReference type="EMBL" id="ORA40170.1"/>
    </source>
</evidence>
<protein>
    <recommendedName>
        <fullName evidence="3">Alpha/beta hydrolase fold-3 domain-containing protein</fullName>
    </recommendedName>
</protein>
<dbReference type="SUPFAM" id="SSF53474">
    <property type="entry name" value="alpha/beta-Hydrolases"/>
    <property type="match status" value="1"/>
</dbReference>
<dbReference type="InterPro" id="IPR029058">
    <property type="entry name" value="AB_hydrolase_fold"/>
</dbReference>
<keyword evidence="2" id="KW-0378">Hydrolase</keyword>
<feature type="domain" description="Alpha/beta hydrolase fold-3" evidence="3">
    <location>
        <begin position="94"/>
        <end position="304"/>
    </location>
</feature>
<name>A0A7I7WFU5_9MYCO</name>
<evidence type="ECO:0000256" key="2">
    <source>
        <dbReference type="ARBA" id="ARBA00022801"/>
    </source>
</evidence>
<dbReference type="Proteomes" id="UP000467379">
    <property type="component" value="Plasmid pJCM12687"/>
</dbReference>
<evidence type="ECO:0000313" key="7">
    <source>
        <dbReference type="Proteomes" id="UP000467379"/>
    </source>
</evidence>
<dbReference type="Gene3D" id="3.40.50.1820">
    <property type="entry name" value="alpha/beta hydrolase"/>
    <property type="match status" value="1"/>
</dbReference>